<dbReference type="EMBL" id="CAJOBJ010167366">
    <property type="protein sequence ID" value="CAF4869735.1"/>
    <property type="molecule type" value="Genomic_DNA"/>
</dbReference>
<evidence type="ECO:0000313" key="5">
    <source>
        <dbReference type="EMBL" id="CAF4869735.1"/>
    </source>
</evidence>
<name>A0A8S3BRX8_9BILA</name>
<evidence type="ECO:0000256" key="1">
    <source>
        <dbReference type="SAM" id="MobiDB-lite"/>
    </source>
</evidence>
<comment type="caution">
    <text evidence="4">The sequence shown here is derived from an EMBL/GenBank/DDBJ whole genome shotgun (WGS) entry which is preliminary data.</text>
</comment>
<evidence type="ECO:0000313" key="3">
    <source>
        <dbReference type="EMBL" id="CAF4853166.1"/>
    </source>
</evidence>
<dbReference type="EMBL" id="CAJOBH010153121">
    <property type="protein sequence ID" value="CAF4853166.1"/>
    <property type="molecule type" value="Genomic_DNA"/>
</dbReference>
<protein>
    <submittedName>
        <fullName evidence="4">Uncharacterized protein</fullName>
    </submittedName>
</protein>
<feature type="region of interest" description="Disordered" evidence="1">
    <location>
        <begin position="55"/>
        <end position="78"/>
    </location>
</feature>
<keyword evidence="2" id="KW-0812">Transmembrane</keyword>
<evidence type="ECO:0000313" key="4">
    <source>
        <dbReference type="EMBL" id="CAF4853250.1"/>
    </source>
</evidence>
<dbReference type="Proteomes" id="UP000676336">
    <property type="component" value="Unassembled WGS sequence"/>
</dbReference>
<sequence>LMGQAAVKTAIDVGSKAPAAGPAGLPVVVGAAAAVGLIHLAGLALAGNRGRNIRRYSSSERSGDDDGGRDPSRGLNAEADSIEEANRMIVQAMIEYINANRDLSEAARVFIIHRLRTSRPLNCFHLNCTRFGGVVQVDEVFHCVSGNGSKEWNVTIRIDVDNPPDDRAHMGYEIYINGRRVQSGHVYTDAIEIGRPGLHKDHLLTTEEIEGGSNVPLIDKKGHKNGKVDWKCISKRF</sequence>
<organism evidence="4 6">
    <name type="scientific">Rotaria magnacalcarata</name>
    <dbReference type="NCBI Taxonomy" id="392030"/>
    <lineage>
        <taxon>Eukaryota</taxon>
        <taxon>Metazoa</taxon>
        <taxon>Spiralia</taxon>
        <taxon>Gnathifera</taxon>
        <taxon>Rotifera</taxon>
        <taxon>Eurotatoria</taxon>
        <taxon>Bdelloidea</taxon>
        <taxon>Philodinida</taxon>
        <taxon>Philodinidae</taxon>
        <taxon>Rotaria</taxon>
    </lineage>
</organism>
<evidence type="ECO:0000313" key="6">
    <source>
        <dbReference type="Proteomes" id="UP000676336"/>
    </source>
</evidence>
<dbReference type="AlphaFoldDB" id="A0A8S3BRX8"/>
<feature type="transmembrane region" description="Helical" evidence="2">
    <location>
        <begin position="23"/>
        <end position="46"/>
    </location>
</feature>
<gene>
    <name evidence="3" type="ORF">BYL167_LOCUS50281</name>
    <name evidence="5" type="ORF">GIL414_LOCUS50319</name>
    <name evidence="4" type="ORF">SMN809_LOCUS49500</name>
</gene>
<feature type="compositionally biased region" description="Basic and acidic residues" evidence="1">
    <location>
        <begin position="57"/>
        <end position="72"/>
    </location>
</feature>
<feature type="non-terminal residue" evidence="4">
    <location>
        <position position="1"/>
    </location>
</feature>
<keyword evidence="2" id="KW-1133">Transmembrane helix</keyword>
<proteinExistence type="predicted"/>
<keyword evidence="2" id="KW-0472">Membrane</keyword>
<dbReference type="Proteomes" id="UP000681967">
    <property type="component" value="Unassembled WGS sequence"/>
</dbReference>
<accession>A0A8S3BRX8</accession>
<reference evidence="4" key="1">
    <citation type="submission" date="2021-02" db="EMBL/GenBank/DDBJ databases">
        <authorList>
            <person name="Nowell W R."/>
        </authorList>
    </citation>
    <scope>NUCLEOTIDE SEQUENCE</scope>
</reference>
<dbReference type="Proteomes" id="UP000681720">
    <property type="component" value="Unassembled WGS sequence"/>
</dbReference>
<evidence type="ECO:0000256" key="2">
    <source>
        <dbReference type="SAM" id="Phobius"/>
    </source>
</evidence>
<dbReference type="EMBL" id="CAJOBI010161569">
    <property type="protein sequence ID" value="CAF4853250.1"/>
    <property type="molecule type" value="Genomic_DNA"/>
</dbReference>